<dbReference type="PANTHER" id="PTHR46310">
    <property type="entry name" value="AMIDASE 1"/>
    <property type="match status" value="1"/>
</dbReference>
<dbReference type="EC" id="3.5.1.4" evidence="2"/>
<dbReference type="PANTHER" id="PTHR46310:SF7">
    <property type="entry name" value="AMIDASE 1"/>
    <property type="match status" value="1"/>
</dbReference>
<dbReference type="Proteomes" id="UP000826462">
    <property type="component" value="Chromosome 2"/>
</dbReference>
<dbReference type="GO" id="GO:0004040">
    <property type="term" value="F:amidase activity"/>
    <property type="evidence" value="ECO:0007669"/>
    <property type="project" value="UniProtKB-EC"/>
</dbReference>
<feature type="domain" description="Amidase" evidence="1">
    <location>
        <begin position="28"/>
        <end position="404"/>
    </location>
</feature>
<dbReference type="NCBIfam" id="NF006169">
    <property type="entry name" value="PRK08310.1"/>
    <property type="match status" value="1"/>
</dbReference>
<evidence type="ECO:0000313" key="2">
    <source>
        <dbReference type="EMBL" id="QYD71149.1"/>
    </source>
</evidence>
<gene>
    <name evidence="2" type="ORF">KZJ38_29305</name>
</gene>
<dbReference type="Pfam" id="PF01425">
    <property type="entry name" value="Amidase"/>
    <property type="match status" value="1"/>
</dbReference>
<dbReference type="InterPro" id="IPR036928">
    <property type="entry name" value="AS_sf"/>
</dbReference>
<dbReference type="InterPro" id="IPR020556">
    <property type="entry name" value="Amidase_CS"/>
</dbReference>
<dbReference type="SUPFAM" id="SSF75304">
    <property type="entry name" value="Amidase signature (AS) enzymes"/>
    <property type="match status" value="1"/>
</dbReference>
<accession>A0ABX8UQI0</accession>
<protein>
    <submittedName>
        <fullName evidence="2">Amidase</fullName>
        <ecNumber evidence="2">3.5.1.4</ecNumber>
    </submittedName>
</protein>
<proteinExistence type="predicted"/>
<dbReference type="EMBL" id="CP080096">
    <property type="protein sequence ID" value="QYD71149.1"/>
    <property type="molecule type" value="Genomic_DNA"/>
</dbReference>
<sequence>MNQNTLLEPGFNGAFVRDGFNALPAPVAIEVAVHLAAQPASHVAALAGQRLAVKDVYDIEGLRAGGGNPTWADAQPVATSTALAVRALLEEGAQWVGKTVTDELTYSLAGINVHYGTPRNPASPARIPGGSSSGSAVAVAAGFADIGLGTDCGGSIRLPASYCGIWGIRPTHGRIAANGCFALAHSFDTVGWFARDGALLADVFNVLAQTDTQTLPERVMLCLPDDIVTLLHMRVRTAFATAFDTLSERFEMSLLSSASLKPETWAQSFRVLQAAEIAQQHGAWAMRHLDSFGADIRQRLQAAVTIHPAQVHDAQRVRVDAIRALARVFEEPDTYIVMPTLPWISPLIGTSGAEVDEVRVRSQQMLCIAGLAGLPQVSLPWTSFDGAPLGLSVIGAHGDDEGVLAVAQAVHDALASAQPDA</sequence>
<dbReference type="Gene3D" id="3.90.1300.10">
    <property type="entry name" value="Amidase signature (AS) domain"/>
    <property type="match status" value="1"/>
</dbReference>
<dbReference type="RefSeq" id="WP_219800582.1">
    <property type="nucleotide sequence ID" value="NZ_CP080096.1"/>
</dbReference>
<keyword evidence="3" id="KW-1185">Reference proteome</keyword>
<name>A0ABX8UQI0_9BURK</name>
<reference evidence="2 3" key="1">
    <citation type="submission" date="2021-07" db="EMBL/GenBank/DDBJ databases">
        <title>Paraburkholderia edwinii protects Aspergillus sp. from phenazines by acting as a toxin sponge.</title>
        <authorList>
            <person name="Dahlstrom K.M."/>
            <person name="Newman D.K."/>
        </authorList>
    </citation>
    <scope>NUCLEOTIDE SEQUENCE [LARGE SCALE GENOMIC DNA]</scope>
    <source>
        <strain evidence="2 3">Pe01</strain>
    </source>
</reference>
<dbReference type="PROSITE" id="PS00571">
    <property type="entry name" value="AMIDASES"/>
    <property type="match status" value="1"/>
</dbReference>
<organism evidence="2 3">
    <name type="scientific">Paraburkholderia edwinii</name>
    <dbReference type="NCBI Taxonomy" id="2861782"/>
    <lineage>
        <taxon>Bacteria</taxon>
        <taxon>Pseudomonadati</taxon>
        <taxon>Pseudomonadota</taxon>
        <taxon>Betaproteobacteria</taxon>
        <taxon>Burkholderiales</taxon>
        <taxon>Burkholderiaceae</taxon>
        <taxon>Paraburkholderia</taxon>
    </lineage>
</organism>
<evidence type="ECO:0000313" key="3">
    <source>
        <dbReference type="Proteomes" id="UP000826462"/>
    </source>
</evidence>
<keyword evidence="2" id="KW-0378">Hydrolase</keyword>
<dbReference type="InterPro" id="IPR023631">
    <property type="entry name" value="Amidase_dom"/>
</dbReference>
<evidence type="ECO:0000259" key="1">
    <source>
        <dbReference type="Pfam" id="PF01425"/>
    </source>
</evidence>